<feature type="transmembrane region" description="Helical" evidence="1">
    <location>
        <begin position="38"/>
        <end position="59"/>
    </location>
</feature>
<comment type="caution">
    <text evidence="2">The sequence shown here is derived from an EMBL/GenBank/DDBJ whole genome shotgun (WGS) entry which is preliminary data.</text>
</comment>
<protein>
    <submittedName>
        <fullName evidence="2">Uncharacterized protein</fullName>
    </submittedName>
</protein>
<dbReference type="AlphaFoldDB" id="A0A2M7V8B4"/>
<sequence>MNNWSIMIITKNLYLGFLSVISKYTNHPTYHFDGQAKLALFHAVFDKISIFLGLLFVFFTPTNV</sequence>
<reference evidence="3" key="1">
    <citation type="submission" date="2017-09" db="EMBL/GenBank/DDBJ databases">
        <title>Depth-based differentiation of microbial function through sediment-hosted aquifers and enrichment of novel symbionts in the deep terrestrial subsurface.</title>
        <authorList>
            <person name="Probst A.J."/>
            <person name="Ladd B."/>
            <person name="Jarett J.K."/>
            <person name="Geller-Mcgrath D.E."/>
            <person name="Sieber C.M.K."/>
            <person name="Emerson J.B."/>
            <person name="Anantharaman K."/>
            <person name="Thomas B.C."/>
            <person name="Malmstrom R."/>
            <person name="Stieglmeier M."/>
            <person name="Klingl A."/>
            <person name="Woyke T."/>
            <person name="Ryan C.M."/>
            <person name="Banfield J.F."/>
        </authorList>
    </citation>
    <scope>NUCLEOTIDE SEQUENCE [LARGE SCALE GENOMIC DNA]</scope>
</reference>
<keyword evidence="1" id="KW-1133">Transmembrane helix</keyword>
<organism evidence="2 3">
    <name type="scientific">Candidatus Magasanikbacteria bacterium CG_4_10_14_0_2_um_filter_37_12</name>
    <dbReference type="NCBI Taxonomy" id="1974637"/>
    <lineage>
        <taxon>Bacteria</taxon>
        <taxon>Candidatus Magasanikiibacteriota</taxon>
    </lineage>
</organism>
<name>A0A2M7V8B4_9BACT</name>
<evidence type="ECO:0000313" key="3">
    <source>
        <dbReference type="Proteomes" id="UP000228568"/>
    </source>
</evidence>
<keyword evidence="1" id="KW-0812">Transmembrane</keyword>
<dbReference type="EMBL" id="PFPK01000022">
    <property type="protein sequence ID" value="PIZ95036.1"/>
    <property type="molecule type" value="Genomic_DNA"/>
</dbReference>
<keyword evidence="1" id="KW-0472">Membrane</keyword>
<accession>A0A2M7V8B4</accession>
<evidence type="ECO:0000313" key="2">
    <source>
        <dbReference type="EMBL" id="PIZ95036.1"/>
    </source>
</evidence>
<dbReference type="Proteomes" id="UP000228568">
    <property type="component" value="Unassembled WGS sequence"/>
</dbReference>
<proteinExistence type="predicted"/>
<evidence type="ECO:0000256" key="1">
    <source>
        <dbReference type="SAM" id="Phobius"/>
    </source>
</evidence>
<gene>
    <name evidence="2" type="ORF">COX81_01925</name>
</gene>